<dbReference type="RefSeq" id="WP_377351422.1">
    <property type="nucleotide sequence ID" value="NZ_JBHLTP010000021.1"/>
</dbReference>
<evidence type="ECO:0000313" key="1">
    <source>
        <dbReference type="EMBL" id="MFC0525754.1"/>
    </source>
</evidence>
<comment type="caution">
    <text evidence="1">The sequence shown here is derived from an EMBL/GenBank/DDBJ whole genome shotgun (WGS) entry which is preliminary data.</text>
</comment>
<gene>
    <name evidence="1" type="ORF">ACFFGV_19430</name>
</gene>
<proteinExistence type="predicted"/>
<organism evidence="1 2">
    <name type="scientific">Pontibacillus salicampi</name>
    <dbReference type="NCBI Taxonomy" id="1449801"/>
    <lineage>
        <taxon>Bacteria</taxon>
        <taxon>Bacillati</taxon>
        <taxon>Bacillota</taxon>
        <taxon>Bacilli</taxon>
        <taxon>Bacillales</taxon>
        <taxon>Bacillaceae</taxon>
        <taxon>Pontibacillus</taxon>
    </lineage>
</organism>
<reference evidence="1 2" key="1">
    <citation type="submission" date="2024-09" db="EMBL/GenBank/DDBJ databases">
        <authorList>
            <person name="Sun Q."/>
            <person name="Mori K."/>
        </authorList>
    </citation>
    <scope>NUCLEOTIDE SEQUENCE [LARGE SCALE GENOMIC DNA]</scope>
    <source>
        <strain evidence="1 2">NCAIM B.02529</strain>
    </source>
</reference>
<keyword evidence="2" id="KW-1185">Reference proteome</keyword>
<protein>
    <submittedName>
        <fullName evidence="1">Uncharacterized protein</fullName>
    </submittedName>
</protein>
<name>A0ABV6LTU9_9BACI</name>
<evidence type="ECO:0000313" key="2">
    <source>
        <dbReference type="Proteomes" id="UP001589836"/>
    </source>
</evidence>
<accession>A0ABV6LTU9</accession>
<dbReference type="EMBL" id="JBHLTP010000021">
    <property type="protein sequence ID" value="MFC0525754.1"/>
    <property type="molecule type" value="Genomic_DNA"/>
</dbReference>
<sequence>MLGLIINEIERKEMEYLLKREMEELLHDLNDRHIEALVKRAMRERYRILFKLFRRFATEKECIKYIPKKDTLH</sequence>
<dbReference type="Proteomes" id="UP001589836">
    <property type="component" value="Unassembled WGS sequence"/>
</dbReference>